<accession>A0ABR2V0Q1</accession>
<dbReference type="InterPro" id="IPR027796">
    <property type="entry name" value="OTT_1508_deam-like"/>
</dbReference>
<gene>
    <name evidence="2" type="ORF">SUNI508_06245</name>
</gene>
<evidence type="ECO:0000256" key="1">
    <source>
        <dbReference type="SAM" id="MobiDB-lite"/>
    </source>
</evidence>
<dbReference type="PANTHER" id="PTHR42037">
    <property type="match status" value="1"/>
</dbReference>
<keyword evidence="3" id="KW-1185">Reference proteome</keyword>
<dbReference type="Pfam" id="PF14441">
    <property type="entry name" value="OTT_1508_deam"/>
    <property type="match status" value="1"/>
</dbReference>
<organism evidence="2 3">
    <name type="scientific">Seiridium unicorne</name>
    <dbReference type="NCBI Taxonomy" id="138068"/>
    <lineage>
        <taxon>Eukaryota</taxon>
        <taxon>Fungi</taxon>
        <taxon>Dikarya</taxon>
        <taxon>Ascomycota</taxon>
        <taxon>Pezizomycotina</taxon>
        <taxon>Sordariomycetes</taxon>
        <taxon>Xylariomycetidae</taxon>
        <taxon>Amphisphaeriales</taxon>
        <taxon>Sporocadaceae</taxon>
        <taxon>Seiridium</taxon>
    </lineage>
</organism>
<feature type="region of interest" description="Disordered" evidence="1">
    <location>
        <begin position="506"/>
        <end position="525"/>
    </location>
</feature>
<dbReference type="EMBL" id="JARVKF010000224">
    <property type="protein sequence ID" value="KAK9420505.1"/>
    <property type="molecule type" value="Genomic_DNA"/>
</dbReference>
<protein>
    <submittedName>
        <fullName evidence="2">Uncharacterized protein</fullName>
    </submittedName>
</protein>
<evidence type="ECO:0000313" key="3">
    <source>
        <dbReference type="Proteomes" id="UP001408356"/>
    </source>
</evidence>
<name>A0ABR2V0Q1_9PEZI</name>
<proteinExistence type="predicted"/>
<evidence type="ECO:0000313" key="2">
    <source>
        <dbReference type="EMBL" id="KAK9420505.1"/>
    </source>
</evidence>
<comment type="caution">
    <text evidence="2">The sequence shown here is derived from an EMBL/GenBank/DDBJ whole genome shotgun (WGS) entry which is preliminary data.</text>
</comment>
<dbReference type="PANTHER" id="PTHR42037:SF1">
    <property type="match status" value="1"/>
</dbReference>
<reference evidence="2 3" key="1">
    <citation type="journal article" date="2024" name="J. Plant Pathol.">
        <title>Sequence and assembly of the genome of Seiridium unicorne, isolate CBS 538.82, causal agent of cypress canker disease.</title>
        <authorList>
            <person name="Scali E."/>
            <person name="Rocca G.D."/>
            <person name="Danti R."/>
            <person name="Garbelotto M."/>
            <person name="Barberini S."/>
            <person name="Baroncelli R."/>
            <person name="Emiliani G."/>
        </authorList>
    </citation>
    <scope>NUCLEOTIDE SEQUENCE [LARGE SCALE GENOMIC DNA]</scope>
    <source>
        <strain evidence="2 3">BM-138-508</strain>
    </source>
</reference>
<dbReference type="Proteomes" id="UP001408356">
    <property type="component" value="Unassembled WGS sequence"/>
</dbReference>
<sequence>MANMKPFYDIHSEDTLRLLYEPTVLVKALNDVYRSMPDGSGCSDTMQPDSLITDEDCFHSFVNKLAQVCDSEHGGDTVTAAAVLEDANGPVIVLGSNQRGQKELKMLKGFAERLLNMISDNSNPLRKNEKKALTKRVLWMILEFGIKRVELYLRQLAHHVDECIKHCGKTKAAGLEEELEKLRILVNFPRDIVTSSNSKNKFFSDCETLVKAIVANKGTSFDRGVEKLAMDKDSSISEPWRELRHYCGRLLSYRQAAETLITANERWPEIFSDVRVVAIRSSTRLPRPLCGDLTGADVIKNIGPEGEESEQYLRQAEELQKFQLDQHIRDLITKSSFRPIVHAEMLIHSRLQHLPGSQDDLYWNGWKYIGSSKPTCRLCSYYFEAYDVAVRATHKNIYHNWRLPDLPQLASDKAVTEQRQLLAKVTQHVRDDLVQILFEKRFVGKRHDTLTCSDPMYGGSDSSSVAQSDHVLSSFSRRDQTNHQPVGLLRTVTRPLNEDYSVVNEKEYSSENDETDSSGAEYVVL</sequence>